<dbReference type="InterPro" id="IPR000048">
    <property type="entry name" value="IQ_motif_EF-hand-BS"/>
</dbReference>
<proteinExistence type="predicted"/>
<gene>
    <name evidence="5" type="primary">LRRIQ1</name>
    <name evidence="5" type="ORF">AMEX_G12219</name>
</gene>
<accession>A0A8T2LWD6</accession>
<dbReference type="Proteomes" id="UP000752171">
    <property type="component" value="Unassembled WGS sequence"/>
</dbReference>
<feature type="region of interest" description="Disordered" evidence="4">
    <location>
        <begin position="329"/>
        <end position="580"/>
    </location>
</feature>
<feature type="coiled-coil region" evidence="3">
    <location>
        <begin position="161"/>
        <end position="193"/>
    </location>
</feature>
<feature type="compositionally biased region" description="Basic and acidic residues" evidence="4">
    <location>
        <begin position="448"/>
        <end position="580"/>
    </location>
</feature>
<evidence type="ECO:0000313" key="5">
    <source>
        <dbReference type="EMBL" id="KAG9273121.1"/>
    </source>
</evidence>
<feature type="region of interest" description="Disordered" evidence="4">
    <location>
        <begin position="1519"/>
        <end position="1579"/>
    </location>
</feature>
<feature type="compositionally biased region" description="Basic and acidic residues" evidence="4">
    <location>
        <begin position="1530"/>
        <end position="1541"/>
    </location>
</feature>
<sequence>MDSDAIDRAIEEELEKMSLNLSDSDSDDTEPEEDFTECNEKLQIDFPDPVFTYLEASRGRMKTLEHLILEDFDEKDSSCNETSHQIDFENLLNEHGCIPKEDLMNLKERILSEIEEHVTDPGDSNGCSLENMKPTAHVNNETKFDAYKETEKQFIFEWRAMEERLRKEEDLRLAEQEAEREHHLHSVKEEEEKKKHRFEEFEEVLRTMSRMGSYEQCEEDGDDYLEQLQLEEVKQKELIKQLEEQLEEEKCVFEKTQQEERRRKEKRSCGAATKLQAAFRGALVRQWSKKELSKRREEARRRQEQEKERELRREKEERIKKDLEEKRRRAVEEEMRQKEEQEKRRVEYERAKEQERHRLKRERKLEEQKRREEEEKKIEEERKLKEEEERRKIIDEQREEEEKRADEKEREKKEDEERRKKSHEEKIEEDKRRAEKKARKRKKHEDRKKRMDEEWKEEEKRRVDEKVWSRKEEEKKKNTEESMQVQKERKTINEDGSKSNEMEMKMKDESRKVEESTGEEIRNVDKEERKEEEDMRRKIHEPENKNKKQLEIKLLQEGKQIKLDKKKSNEGEEETKIKEEGEKAGRIVLTHPISSPVTTAPSHTSTFPAATYLDGARLQYQIDAKKYKPDTKGHLRDPADSMEKCPQDSSSTCLPERTELKRLAWMMNCVPWSKLSMQNKRKRVTASTKKREARRASMPNLPPLPVDTILRSGSWSTLKQVTTVTLEDLPGCSLSPLTECASLQSLTLRKCGLKALEALNHCSGLKHIDVQENSITYVNLGSLDRLEVLLLGKNQLTSIHGLDGAVNLTVLQLSYNIISRISGLGSLKRLQRLSVDHNQLISTRGLSDVFTLLHLDCSYNHLTHVEGLEHCALLNTLDLRGNSLSEIPVLKDHVLLRELYLDDNSISSLHSLDSCWLPLLHCLSVAQNNVTQLPLLEDLISLKTLDFSHNCLSELKNIFLSLQGCTRLQELNINDNPVEQENNWRSSILAVKPNLIRLNGKQTGASVEPSVGPTQLWSFQALCQAHQDQLDSVLEKHSMEISMAPTVLDAHLLASNHSAGLLCLAEQQRYAHEYGDSSVSDTATQEPAASSCLQDVLNCNLAVNERTQQHAAEQETQSQPGAHLPVNIHEAHLEHPKADITSECAGGCINPAQQSRPCRRATKAPSLDLKTMAAMVIQCRWRKYRRTGISKPPAPPKSQGKLSPQRIVGSSGKRIEPLNKDYAATVIQAIWRGYALRRRLACALALAQVSEGDEAFEEVDMDEFIFDEEAMENDWIALHSEASMSGLAKYSEQLLLPKPPLPLPEMHKNTPELPWKTRQAFIGNEGGATTERSLSQEPNTRRPSPPSSLRLGAPPERSEKILKEWGINSDSTALLILKRAQKMKGRKQQQQRKLLDPAERLALFRKSSKQPVPAESRRRYQAESRDEIKGAVGREEVSVGDASSGEPRQTQQPGTHQWLRTPAVQSQRSSATSERDHFLPEIDPEILNGGRVQLLAGRRYRESPDSAGRLWSDLTGFSSHRSHQAHVRRHSVEDAKKEVPSPKRVTSAPSRKERISFRDNPVQLSGGWGGGKKRARVNK</sequence>
<keyword evidence="1" id="KW-0433">Leucine-rich repeat</keyword>
<name>A0A8T2LWD6_ASTMX</name>
<feature type="compositionally biased region" description="Basic and acidic residues" evidence="4">
    <location>
        <begin position="629"/>
        <end position="646"/>
    </location>
</feature>
<dbReference type="PROSITE" id="PS50096">
    <property type="entry name" value="IQ"/>
    <property type="match status" value="2"/>
</dbReference>
<dbReference type="PANTHER" id="PTHR46652">
    <property type="entry name" value="LEUCINE-RICH REPEAT AND IQ DOMAIN-CONTAINING PROTEIN 1-RELATED"/>
    <property type="match status" value="1"/>
</dbReference>
<dbReference type="SMART" id="SM00015">
    <property type="entry name" value="IQ"/>
    <property type="match status" value="2"/>
</dbReference>
<evidence type="ECO:0000256" key="4">
    <source>
        <dbReference type="SAM" id="MobiDB-lite"/>
    </source>
</evidence>
<feature type="region of interest" description="Disordered" evidence="4">
    <location>
        <begin position="290"/>
        <end position="315"/>
    </location>
</feature>
<dbReference type="PROSITE" id="PS51450">
    <property type="entry name" value="LRR"/>
    <property type="match status" value="6"/>
</dbReference>
<keyword evidence="2" id="KW-0677">Repeat</keyword>
<feature type="coiled-coil region" evidence="3">
    <location>
        <begin position="225"/>
        <end position="259"/>
    </location>
</feature>
<feature type="region of interest" description="Disordered" evidence="4">
    <location>
        <begin position="16"/>
        <end position="36"/>
    </location>
</feature>
<feature type="compositionally biased region" description="Basic and acidic residues" evidence="4">
    <location>
        <begin position="363"/>
        <end position="433"/>
    </location>
</feature>
<feature type="compositionally biased region" description="Polar residues" evidence="4">
    <location>
        <begin position="1330"/>
        <end position="1342"/>
    </location>
</feature>
<dbReference type="CDD" id="cd23767">
    <property type="entry name" value="IQCD"/>
    <property type="match status" value="1"/>
</dbReference>
<feature type="compositionally biased region" description="Polar residues" evidence="4">
    <location>
        <begin position="1446"/>
        <end position="1455"/>
    </location>
</feature>
<organism evidence="5 6">
    <name type="scientific">Astyanax mexicanus</name>
    <name type="common">Blind cave fish</name>
    <name type="synonym">Astyanax fasciatus mexicanus</name>
    <dbReference type="NCBI Taxonomy" id="7994"/>
    <lineage>
        <taxon>Eukaryota</taxon>
        <taxon>Metazoa</taxon>
        <taxon>Chordata</taxon>
        <taxon>Craniata</taxon>
        <taxon>Vertebrata</taxon>
        <taxon>Euteleostomi</taxon>
        <taxon>Actinopterygii</taxon>
        <taxon>Neopterygii</taxon>
        <taxon>Teleostei</taxon>
        <taxon>Ostariophysi</taxon>
        <taxon>Characiformes</taxon>
        <taxon>Characoidei</taxon>
        <taxon>Acestrorhamphidae</taxon>
        <taxon>Acestrorhamphinae</taxon>
        <taxon>Astyanax</taxon>
    </lineage>
</organism>
<evidence type="ECO:0000256" key="3">
    <source>
        <dbReference type="SAM" id="Coils"/>
    </source>
</evidence>
<feature type="compositionally biased region" description="Basic and acidic residues" evidence="4">
    <location>
        <begin position="1415"/>
        <end position="1437"/>
    </location>
</feature>
<dbReference type="SMART" id="SM00365">
    <property type="entry name" value="LRR_SD22"/>
    <property type="match status" value="6"/>
</dbReference>
<reference evidence="5 6" key="1">
    <citation type="submission" date="2021-07" db="EMBL/GenBank/DDBJ databases">
        <authorList>
            <person name="Imarazene B."/>
            <person name="Zahm M."/>
            <person name="Klopp C."/>
            <person name="Cabau C."/>
            <person name="Beille S."/>
            <person name="Jouanno E."/>
            <person name="Castinel A."/>
            <person name="Lluch J."/>
            <person name="Gil L."/>
            <person name="Kuchtly C."/>
            <person name="Lopez Roques C."/>
            <person name="Donnadieu C."/>
            <person name="Parrinello H."/>
            <person name="Journot L."/>
            <person name="Du K."/>
            <person name="Schartl M."/>
            <person name="Retaux S."/>
            <person name="Guiguen Y."/>
        </authorList>
    </citation>
    <scope>NUCLEOTIDE SEQUENCE [LARGE SCALE GENOMIC DNA]</scope>
    <source>
        <strain evidence="5">Pach_M1</strain>
        <tissue evidence="5">Testis</tissue>
    </source>
</reference>
<dbReference type="Pfam" id="PF00612">
    <property type="entry name" value="IQ"/>
    <property type="match status" value="2"/>
</dbReference>
<dbReference type="Gene3D" id="3.80.10.10">
    <property type="entry name" value="Ribonuclease Inhibitor"/>
    <property type="match status" value="3"/>
</dbReference>
<evidence type="ECO:0000256" key="1">
    <source>
        <dbReference type="ARBA" id="ARBA00022614"/>
    </source>
</evidence>
<comment type="caution">
    <text evidence="5">The sequence shown here is derived from an EMBL/GenBank/DDBJ whole genome shotgun (WGS) entry which is preliminary data.</text>
</comment>
<evidence type="ECO:0000256" key="2">
    <source>
        <dbReference type="ARBA" id="ARBA00022737"/>
    </source>
</evidence>
<dbReference type="InterPro" id="IPR001611">
    <property type="entry name" value="Leu-rich_rpt"/>
</dbReference>
<dbReference type="EMBL" id="JAICCE010000009">
    <property type="protein sequence ID" value="KAG9273121.1"/>
    <property type="molecule type" value="Genomic_DNA"/>
</dbReference>
<keyword evidence="3" id="KW-0175">Coiled coil</keyword>
<feature type="compositionally biased region" description="Acidic residues" evidence="4">
    <location>
        <begin position="24"/>
        <end position="36"/>
    </location>
</feature>
<feature type="compositionally biased region" description="Basic and acidic residues" evidence="4">
    <location>
        <begin position="329"/>
        <end position="356"/>
    </location>
</feature>
<feature type="region of interest" description="Disordered" evidence="4">
    <location>
        <begin position="680"/>
        <end position="703"/>
    </location>
</feature>
<dbReference type="InterPro" id="IPR003591">
    <property type="entry name" value="Leu-rich_rpt_typical-subtyp"/>
</dbReference>
<dbReference type="InterPro" id="IPR032675">
    <property type="entry name" value="LRR_dom_sf"/>
</dbReference>
<feature type="compositionally biased region" description="Basic residues" evidence="4">
    <location>
        <begin position="434"/>
        <end position="447"/>
    </location>
</feature>
<feature type="compositionally biased region" description="Basic residues" evidence="4">
    <location>
        <begin position="1520"/>
        <end position="1529"/>
    </location>
</feature>
<protein>
    <submittedName>
        <fullName evidence="5">Leucine-rich repeat and IQ domain-containing protein 1</fullName>
    </submittedName>
</protein>
<feature type="compositionally biased region" description="Polar residues" evidence="4">
    <location>
        <begin position="1463"/>
        <end position="1472"/>
    </location>
</feature>
<feature type="region of interest" description="Disordered" evidence="4">
    <location>
        <begin position="629"/>
        <end position="653"/>
    </location>
</feature>
<dbReference type="SMART" id="SM00369">
    <property type="entry name" value="LRR_TYP"/>
    <property type="match status" value="5"/>
</dbReference>
<feature type="region of interest" description="Disordered" evidence="4">
    <location>
        <begin position="1405"/>
        <end position="1484"/>
    </location>
</feature>
<dbReference type="SUPFAM" id="SSF52058">
    <property type="entry name" value="L domain-like"/>
    <property type="match status" value="1"/>
</dbReference>
<feature type="region of interest" description="Disordered" evidence="4">
    <location>
        <begin position="1327"/>
        <end position="1357"/>
    </location>
</feature>
<dbReference type="PANTHER" id="PTHR46652:SF7">
    <property type="entry name" value="LEUCINE-RICH REPEAT AND IQ DOMAIN-CONTAINING PROTEIN 1"/>
    <property type="match status" value="1"/>
</dbReference>
<dbReference type="InterPro" id="IPR050836">
    <property type="entry name" value="SDS22/Internalin_LRR"/>
</dbReference>
<evidence type="ECO:0000313" key="6">
    <source>
        <dbReference type="Proteomes" id="UP000752171"/>
    </source>
</evidence>